<dbReference type="InterPro" id="IPR012332">
    <property type="entry name" value="Autotransporter_pectin_lyase_C"/>
</dbReference>
<proteinExistence type="predicted"/>
<evidence type="ECO:0000256" key="1">
    <source>
        <dbReference type="ARBA" id="ARBA00022729"/>
    </source>
</evidence>
<dbReference type="RefSeq" id="WP_169452989.1">
    <property type="nucleotide sequence ID" value="NZ_CP051774.1"/>
</dbReference>
<reference evidence="3 4" key="1">
    <citation type="submission" date="2020-04" db="EMBL/GenBank/DDBJ databases">
        <title>Luteolibacter sp. G-1-1-1 isolated from soil.</title>
        <authorList>
            <person name="Dahal R.H."/>
        </authorList>
    </citation>
    <scope>NUCLEOTIDE SEQUENCE [LARGE SCALE GENOMIC DNA]</scope>
    <source>
        <strain evidence="3 4">G-1-1-1</strain>
    </source>
</reference>
<dbReference type="KEGG" id="luo:HHL09_02890"/>
<evidence type="ECO:0000256" key="2">
    <source>
        <dbReference type="SAM" id="SignalP"/>
    </source>
</evidence>
<evidence type="ECO:0000313" key="3">
    <source>
        <dbReference type="EMBL" id="QJE94768.1"/>
    </source>
</evidence>
<dbReference type="InterPro" id="IPR011050">
    <property type="entry name" value="Pectin_lyase_fold/virulence"/>
</dbReference>
<evidence type="ECO:0008006" key="5">
    <source>
        <dbReference type="Google" id="ProtNLM"/>
    </source>
</evidence>
<feature type="chain" id="PRO_5032661808" description="Autotransporter domain-containing protein" evidence="2">
    <location>
        <begin position="21"/>
        <end position="1259"/>
    </location>
</feature>
<dbReference type="NCBIfam" id="TIGR02601">
    <property type="entry name" value="autotrns_rpt"/>
    <property type="match status" value="5"/>
</dbReference>
<gene>
    <name evidence="3" type="ORF">HHL09_02890</name>
</gene>
<accession>A0A858RDW0</accession>
<dbReference type="InterPro" id="IPR013425">
    <property type="entry name" value="Autotrns_rpt"/>
</dbReference>
<dbReference type="Pfam" id="PF12951">
    <property type="entry name" value="PATR"/>
    <property type="match status" value="6"/>
</dbReference>
<dbReference type="SUPFAM" id="SSF51126">
    <property type="entry name" value="Pectin lyase-like"/>
    <property type="match status" value="3"/>
</dbReference>
<keyword evidence="1 2" id="KW-0732">Signal</keyword>
<feature type="signal peptide" evidence="2">
    <location>
        <begin position="1"/>
        <end position="20"/>
    </location>
</feature>
<keyword evidence="4" id="KW-1185">Reference proteome</keyword>
<dbReference type="Gene3D" id="2.160.20.20">
    <property type="match status" value="1"/>
</dbReference>
<name>A0A858RDW0_9BACT</name>
<protein>
    <recommendedName>
        <fullName evidence="5">Autotransporter domain-containing protein</fullName>
    </recommendedName>
</protein>
<dbReference type="AlphaFoldDB" id="A0A858RDW0"/>
<organism evidence="3 4">
    <name type="scientific">Luteolibacter luteus</name>
    <dbReference type="NCBI Taxonomy" id="2728835"/>
    <lineage>
        <taxon>Bacteria</taxon>
        <taxon>Pseudomonadati</taxon>
        <taxon>Verrucomicrobiota</taxon>
        <taxon>Verrucomicrobiia</taxon>
        <taxon>Verrucomicrobiales</taxon>
        <taxon>Verrucomicrobiaceae</taxon>
        <taxon>Luteolibacter</taxon>
    </lineage>
</organism>
<dbReference type="EMBL" id="CP051774">
    <property type="protein sequence ID" value="QJE94768.1"/>
    <property type="molecule type" value="Genomic_DNA"/>
</dbReference>
<dbReference type="Proteomes" id="UP000501812">
    <property type="component" value="Chromosome"/>
</dbReference>
<evidence type="ECO:0000313" key="4">
    <source>
        <dbReference type="Proteomes" id="UP000501812"/>
    </source>
</evidence>
<sequence length="1259" mass="124742">MKKQAYPILAALIATQAVPAATFTWSGSTSGAWDPAVSSNWNGATPVFDNTTEVIFNGGTPISNYITYLGNGPRTLRTLSLQGPFASPLEIRTNHNNATGRMLVFSADSGSALLNVDASVDQSVAIGQGTGTNNVGTLSLASDLSIVHNGTGLLTISRPINESSAGRAIAKSGSGTVLLSAANTFTGNVTIDGGIVQLGNATALGTVAGDTIVNDGGTLDLNNQRLGAGESVSIIGVGQGGIGALYQTSGNSGDANSIGDNLILTGNASVGAASGTRYGIGSNGTSNTTGPYTLTKVGAGQFDLRGNVSIGDIVVEQGALQTQGVSVYNSGLITLKPGTEFRAFEITNPFPRDFAINGGKIYSASSTLAGDSFTGSITLDGGATLESNGDATDKLSFSGNIGESTAGSALNIAGTRRVVLSGTNTYTGATTVSSGTLQASGSFTSDITVNSAGTIDGEGITTGSLKFVSGSTLRFDPTTTGANQFLRAADVSIESSDLVAVVANAASSASGVVILRDGNGGLDLNNFILLNAGRASLSLGGAGGNSDLLYNFQAANLEWRGYGNEYWSTEDGSGNFRNKGSGVADNFYDRDNIEFIDAAAGTISLAGNVLVGNVTFKNTAGNDVSILPVSTETLDATSIAITSSGNVTLGASITGNTPITMDGSGTLFLTGASTSASPITVNSGTLQIGDGGSTGSVAAPIINNASVITNRSGTVTFGGVISGSGTFTQAGTGLTILTAENTYTGLTTVNAGVLQIGNGATGSIAGDVLNNAGFDINRSNDLSYGGLISGSGIVSKRGTGVLTLTGANTFSGGLNIYNGTLIAGDVNIGSGPLVMGPGTANVNTLSVTGGTIDNDIYFSNGGTGNKIINLASGYLDATLSGTIHFDADPAVAAGVSRISPIGGTIVVSGKMTGNGLAGFAKRQTGTVVITNPNNDYTGPTHIVDGGSLLVDGKVPGSIYFGEALGVGGTGALGGTLGGSGVIAGSVKLYAASKLSPGGTSASGVNTDTRATLTIQGNLDASQTGLGAGRIFMQLGALAGPNDRINVGGSLSLGAGIFGLTELALAGADGLELGTYTLISTSGGITGTLDSADVTAEVAPGLSGTLAISGNDIVLTVSAGNAYSSWAAGFAGLSNTDFEFDFDGDGLGTGLEWVLGGDPTLNDSASIQPTATASAGSGITLSFRREEDSIGVAGLKVEYGSSLGSWPNSVVIGAASAGPDANGVTVTIDTTQDPDVVTVTIPASNAASGKLFARLVATQP</sequence>